<dbReference type="AlphaFoldDB" id="A0A375YF08"/>
<feature type="domain" description="THAP4-like heme-binding" evidence="6">
    <location>
        <begin position="12"/>
        <end position="162"/>
    </location>
</feature>
<dbReference type="InterPro" id="IPR014878">
    <property type="entry name" value="THAP4-like_heme-bd"/>
</dbReference>
<comment type="catalytic activity">
    <reaction evidence="5">
        <text>peroxynitrite = nitrate</text>
        <dbReference type="Rhea" id="RHEA:63116"/>
        <dbReference type="ChEBI" id="CHEBI:17632"/>
        <dbReference type="ChEBI" id="CHEBI:25941"/>
    </reaction>
</comment>
<dbReference type="EC" id="5.99.-.-" evidence="5"/>
<keyword evidence="8" id="KW-1185">Reference proteome</keyword>
<evidence type="ECO:0000256" key="3">
    <source>
        <dbReference type="ARBA" id="ARBA00023004"/>
    </source>
</evidence>
<dbReference type="GO" id="GO:0020037">
    <property type="term" value="F:heme binding"/>
    <property type="evidence" value="ECO:0007669"/>
    <property type="project" value="UniProtKB-UniRule"/>
</dbReference>
<evidence type="ECO:0000313" key="8">
    <source>
        <dbReference type="Proteomes" id="UP000252008"/>
    </source>
</evidence>
<keyword evidence="4 5" id="KW-0413">Isomerase</keyword>
<dbReference type="NCBIfam" id="NF045819">
    <property type="entry name" value="PeroxynitIsom"/>
    <property type="match status" value="1"/>
</dbReference>
<name>A0A375YF08_MYCPF</name>
<dbReference type="Proteomes" id="UP000252008">
    <property type="component" value="Unassembled WGS sequence"/>
</dbReference>
<dbReference type="InterPro" id="IPR045165">
    <property type="entry name" value="Nitrobindin"/>
</dbReference>
<protein>
    <recommendedName>
        <fullName evidence="5">Peroxynitrite isomerase</fullName>
        <ecNumber evidence="5">5.99.-.-</ecNumber>
    </recommendedName>
    <alternativeName>
        <fullName evidence="5">Ferric nitrobindin</fullName>
        <shortName evidence="5">Nb(III)</shortName>
    </alternativeName>
</protein>
<dbReference type="PANTHER" id="PTHR15854">
    <property type="entry name" value="THAP4 PROTEIN"/>
    <property type="match status" value="1"/>
</dbReference>
<organism evidence="7 8">
    <name type="scientific">Mycolicibacterium parafortuitum</name>
    <name type="common">Mycobacterium parafortuitum</name>
    <dbReference type="NCBI Taxonomy" id="39692"/>
    <lineage>
        <taxon>Bacteria</taxon>
        <taxon>Bacillati</taxon>
        <taxon>Actinomycetota</taxon>
        <taxon>Actinomycetes</taxon>
        <taxon>Mycobacteriales</taxon>
        <taxon>Mycobacteriaceae</taxon>
        <taxon>Mycolicibacterium</taxon>
    </lineage>
</organism>
<accession>A0A375YF08</accession>
<dbReference type="Gene3D" id="2.40.128.20">
    <property type="match status" value="1"/>
</dbReference>
<evidence type="ECO:0000259" key="6">
    <source>
        <dbReference type="Pfam" id="PF08768"/>
    </source>
</evidence>
<feature type="binding site" description="axial binding residue" evidence="5">
    <location>
        <position position="155"/>
    </location>
    <ligand>
        <name>heme b</name>
        <dbReference type="ChEBI" id="CHEBI:60344"/>
    </ligand>
    <ligandPart>
        <name>Fe</name>
        <dbReference type="ChEBI" id="CHEBI:18248"/>
    </ligandPart>
</feature>
<dbReference type="GO" id="GO:0046872">
    <property type="term" value="F:metal ion binding"/>
    <property type="evidence" value="ECO:0007669"/>
    <property type="project" value="UniProtKB-KW"/>
</dbReference>
<sequence>MAAPAPEPHPDIAVLAPLLGVWTGQGTGEYPTIPSFGYTEQVTFGHVGKPFLAYAQRTRATDDGRALHSETGYLRAPAPGRAEWILAHPTGIAEIQEGVVTGNADEMRIDLESAVVARSASAKEVLAVTRSLHVTGDTLTYQVWMAAVGQPLQHHLSAVLHRTPS</sequence>
<dbReference type="EMBL" id="UEGS01000001">
    <property type="protein sequence ID" value="SRX79691.1"/>
    <property type="molecule type" value="Genomic_DNA"/>
</dbReference>
<dbReference type="GO" id="GO:0062213">
    <property type="term" value="F:peroxynitrite isomerase activity"/>
    <property type="evidence" value="ECO:0007669"/>
    <property type="project" value="UniProtKB-UniRule"/>
</dbReference>
<evidence type="ECO:0000256" key="5">
    <source>
        <dbReference type="HAMAP-Rule" id="MF_01297"/>
    </source>
</evidence>
<keyword evidence="1 5" id="KW-0349">Heme</keyword>
<dbReference type="InterPro" id="IPR012674">
    <property type="entry name" value="Calycin"/>
</dbReference>
<dbReference type="PANTHER" id="PTHR15854:SF4">
    <property type="entry name" value="PEROXYNITRITE ISOMERASE THAP4"/>
    <property type="match status" value="1"/>
</dbReference>
<evidence type="ECO:0000256" key="1">
    <source>
        <dbReference type="ARBA" id="ARBA00022617"/>
    </source>
</evidence>
<feature type="binding site" evidence="5">
    <location>
        <position position="123"/>
    </location>
    <ligand>
        <name>heme b</name>
        <dbReference type="ChEBI" id="CHEBI:60344"/>
    </ligand>
</feature>
<dbReference type="InterPro" id="IPR022939">
    <property type="entry name" value="Nb(III)_bact/plant"/>
</dbReference>
<feature type="binding site" evidence="5">
    <location>
        <position position="32"/>
    </location>
    <ligand>
        <name>heme b</name>
        <dbReference type="ChEBI" id="CHEBI:60344"/>
    </ligand>
</feature>
<comment type="function">
    <text evidence="5">Heme-binding protein able to scavenge peroxynitrite and to protect free L-tyrosine against peroxynitrite-mediated nitration, by acting as a peroxynitrite isomerase that converts peroxynitrite to nitrate. Therefore, this protein likely plays a role in peroxynitrite sensing and in the detoxification of reactive nitrogen and oxygen species (RNS and ROS, respectively). Is able to bind nitric oxide (NO) in vitro, but may act as a sensor of peroxynitrite levels in vivo.</text>
</comment>
<reference evidence="7 8" key="1">
    <citation type="submission" date="2018-05" db="EMBL/GenBank/DDBJ databases">
        <authorList>
            <consortium name="IHU Genomes"/>
        </authorList>
    </citation>
    <scope>NUCLEOTIDE SEQUENCE [LARGE SCALE GENOMIC DNA]</scope>
    <source>
        <strain evidence="7 8">P7335</strain>
    </source>
</reference>
<comment type="domain">
    <text evidence="5">Forms a 10-stranded antiparallel beta-barrel structure able to accommodate a hydrophobic ligand in its interior. In fact, this fold hosts the heme group, which is located in a wide surface cleft.</text>
</comment>
<dbReference type="RefSeq" id="WP_083142347.1">
    <property type="nucleotide sequence ID" value="NZ_MVID01000003.1"/>
</dbReference>
<comment type="cofactor">
    <cofactor evidence="5">
        <name>heme b</name>
        <dbReference type="ChEBI" id="CHEBI:60344"/>
    </cofactor>
    <text evidence="5">Binds 1 heme b group per subunit, that coordinates a highly solvent-exposed Fe(III) atom.</text>
</comment>
<evidence type="ECO:0000256" key="2">
    <source>
        <dbReference type="ARBA" id="ARBA00022723"/>
    </source>
</evidence>
<dbReference type="CDD" id="cd07828">
    <property type="entry name" value="lipocalin_heme-bd-THAP4-like"/>
    <property type="match status" value="1"/>
</dbReference>
<evidence type="ECO:0000256" key="4">
    <source>
        <dbReference type="ARBA" id="ARBA00023235"/>
    </source>
</evidence>
<dbReference type="SUPFAM" id="SSF50814">
    <property type="entry name" value="Lipocalins"/>
    <property type="match status" value="1"/>
</dbReference>
<dbReference type="HAMAP" id="MF_01297">
    <property type="entry name" value="nitrobindin"/>
    <property type="match status" value="1"/>
</dbReference>
<keyword evidence="3 5" id="KW-0408">Iron</keyword>
<feature type="short sequence motif" description="GXWXGXG" evidence="5">
    <location>
        <begin position="20"/>
        <end position="26"/>
    </location>
</feature>
<dbReference type="STRING" id="39692.BST38_06080"/>
<gene>
    <name evidence="7" type="ORF">MPP7335_01428</name>
</gene>
<dbReference type="InterPro" id="IPR054873">
    <property type="entry name" value="PeroxynitIsom"/>
</dbReference>
<keyword evidence="2 5" id="KW-0479">Metal-binding</keyword>
<evidence type="ECO:0000313" key="7">
    <source>
        <dbReference type="EMBL" id="SRX79691.1"/>
    </source>
</evidence>
<dbReference type="Pfam" id="PF08768">
    <property type="entry name" value="THAP4_heme-bd"/>
    <property type="match status" value="1"/>
</dbReference>
<comment type="similarity">
    <text evidence="5">Belongs to the nitrobindin family.</text>
</comment>
<comment type="pathway">
    <text evidence="5">Nitrogen metabolism.</text>
</comment>
<proteinExistence type="inferred from homology"/>